<dbReference type="InterPro" id="IPR056876">
    <property type="entry name" value="Msl2-3_C"/>
</dbReference>
<feature type="transmembrane region" description="Helical" evidence="15">
    <location>
        <begin position="1472"/>
        <end position="1491"/>
    </location>
</feature>
<dbReference type="GO" id="GO:0050660">
    <property type="term" value="F:flavin adenine dinucleotide binding"/>
    <property type="evidence" value="ECO:0007669"/>
    <property type="project" value="UniProtKB-UniRule"/>
</dbReference>
<dbReference type="PROSITE" id="PS51384">
    <property type="entry name" value="FAD_FR"/>
    <property type="match status" value="1"/>
</dbReference>
<dbReference type="InterPro" id="IPR003097">
    <property type="entry name" value="CysJ-like_FAD-binding"/>
</dbReference>
<dbReference type="InterPro" id="IPR029039">
    <property type="entry name" value="Flavoprotein-like_sf"/>
</dbReference>
<sequence>MASSSDLLRKLESVLGASLDQNSGSGSVIVVLTTSVAVIVGILLILRRISNGRSKDSKVFVPPKPLKIELDEDEGEIESGNTKVSVFFGTQTGTAEGFAKTLAEEIRGRYDKAVVKVVDLDDYAVDDDQYEDKLKKETLAFFIMATYGDGEPTDNAARFYKWFTEGNERSAWLQQLTYGVFGLGNRQYERFNMIGKVLDEQLSEQGAKRLSPVGLGDDDQCIEDDFSAWRESLWPVLDELLQDADEVNSASTAYVAAIPEYRLVIHDAVGTTWENKYTKMANGHASYDVHHPCRVNVAVQKELHRPESNRSCIHLEFDTMGTGITYETGDHVGVFAENCDETVEEAGKLLSQPLDLFFSIHINREDGTPLGGSLPPPFPGPCTLHTALARYTDLLNPPKKASLVALAAHATEPSEAEKLKFLSSPEGKDEYSNWVVRSQRSLLEVMANFPSAKPPLGVFFAAVAPHLQPRYYSISSSPRLAPNRVHVTCALVYGPTPTGRIHKGVCSTWMKNAVAAEKCQDCSSVPIFIRPSNFKLPSNPSIPIIMVGPGTGLAPFRGFLQERLALKQDGIQLGLAVLFFGCRNRTMDFIYEDELHNFVEQGALSELIVAFSREGSQKVYVQHKMMDKAAEFWSLISNGGYLYVCGDAKGMARDVHRTLHTIVQEQENVDSSKAESIVKKLQMEGRYLRDVCVMDVQGLLYADEVAANQVVGRVVHLITLVCSLIMSEVGCRHRPTQQLASKQTIVVNVYDTTNASAPITVYGGDVVGTGLLHVSKVDFGDPFRKHEMHCRFKQKPALPWTAIMASGGILVITLLLGHIFQAAISRIAIVEEDYCKMMALKVRAEAADVAKSQILATVSHEIRTPMNGVLGMLQMLMDTDLDPNQLDYAKTAHASGKDLIYLINEVLDQAKIESGRLELEAVSFDLRAVLDKVLSLFSGKSHEKGIELAVYVSSQVPEIVIGDPGRFHQIITNLVGNSIKFTKDKGHIFVSVNLADEVSNPPDMMDEVLRQSLNSSQTYPNTLSGFLAVDRWKTYTAPQFQPLQFSPPAARFGSARHRSMWTRTIDNYGMDQTPLKLEIVDIEYKRVPCENKGKYRAVRMEESGKKPNYLVIKVLFQGGQTEIVAMEMAQVGRPNWTFKSRKYGLGWGTGRPLSNPLQSDLWYQALALCSNIVEAKVSVARSPTFSTVRRRRLLTADQRIPELAYFLRMVVTSSLQLSNDFGIHTNYGLASQPKCRMGKGRLHFITMTLSSTGVFKDAWKLHSSSRINKPRILVSSKCGVFLCQSVLLPSGGNDFPVMEKTAMVLKRMCSSLSGTNLILHLVPAISILAFAAWGLGPLMRLSFNLFPNKTEASWKKSSAYHLMTSYVQPLLLCTGAMLICRSLDPIILPSEASQAVKQRLLRFVQSLSIVLAFAYCLSSLIQHAQKFFMETSDTSDARNLGFQFAGKAVYTAVWIAAISLFMELLGFSTQKWLTAGGLGTVLLTLAGREIFTNFLSSVMIHSTRPFVLNDWIQTKIEGYEVSGTVEHVGWWSPTIIRGDDREAVHIPNHKFTVNVVRNLSQKTHWRIKTHLAISHLDANKINNIVADMRKVLAKNPQVEQQKLHRRVFLDNINPENQALLIMVSCFVKTSHFEEYLCVKEAIVLDLLRVINHHRARLATPMRTIQKVYAGVDVESTPISETIFTQSTAAASGPFLLIDPSYKLSGDDKTKFSSRSVRSNEDKEKSNPATKTDSKFSAASSNASISPASASDDSVKDSLGKHQNKKADVDEAAVSERDLKDITIESSFKKPPPLSSELGSDGERPVSPATTTPTLEENILLGVALEGSKRTLPIEEAIDPSPAESKELASCRNGNGSPPVAKDKDDDQIPTSSGSAPSDQQEKESL</sequence>
<evidence type="ECO:0000256" key="10">
    <source>
        <dbReference type="ARBA" id="ARBA00022989"/>
    </source>
</evidence>
<comment type="similarity">
    <text evidence="15">In the N-terminal section; belongs to the flavodoxin family.</text>
</comment>
<feature type="region of interest" description="Disordered" evidence="16">
    <location>
        <begin position="1705"/>
        <end position="1885"/>
    </location>
</feature>
<keyword evidence="22" id="KW-1185">Reference proteome</keyword>
<feature type="transmembrane region" description="Helical" evidence="15">
    <location>
        <begin position="1400"/>
        <end position="1424"/>
    </location>
</feature>
<evidence type="ECO:0000256" key="5">
    <source>
        <dbReference type="ARBA" id="ARBA00022643"/>
    </source>
</evidence>
<dbReference type="PROSITE" id="PS50902">
    <property type="entry name" value="FLAVODOXIN_LIKE"/>
    <property type="match status" value="1"/>
</dbReference>
<dbReference type="PRINTS" id="PR00369">
    <property type="entry name" value="FLAVODOXIN"/>
</dbReference>
<feature type="compositionally biased region" description="Polar residues" evidence="16">
    <location>
        <begin position="1868"/>
        <end position="1878"/>
    </location>
</feature>
<dbReference type="Pfam" id="PF01357">
    <property type="entry name" value="Expansin_C"/>
    <property type="match status" value="1"/>
</dbReference>
<dbReference type="EC" id="1.6.2.4" evidence="15"/>
<dbReference type="InterPro" id="IPR006685">
    <property type="entry name" value="MscS_channel_2nd"/>
</dbReference>
<comment type="caution">
    <text evidence="21">The sequence shown here is derived from an EMBL/GenBank/DDBJ whole genome shotgun (WGS) entry which is preliminary data.</text>
</comment>
<dbReference type="PANTHER" id="PTHR43634:SF2">
    <property type="entry name" value="LOW CONDUCTANCE MECHANOSENSITIVE CHANNEL YNAI"/>
    <property type="match status" value="1"/>
</dbReference>
<dbReference type="Pfam" id="PF00667">
    <property type="entry name" value="FAD_binding_1"/>
    <property type="match status" value="1"/>
</dbReference>
<evidence type="ECO:0000256" key="16">
    <source>
        <dbReference type="SAM" id="MobiDB-lite"/>
    </source>
</evidence>
<evidence type="ECO:0000256" key="7">
    <source>
        <dbReference type="ARBA" id="ARBA00022824"/>
    </source>
</evidence>
<keyword evidence="7 15" id="KW-0256">Endoplasmic reticulum</keyword>
<dbReference type="InterPro" id="IPR017938">
    <property type="entry name" value="Riboflavin_synthase-like_b-brl"/>
</dbReference>
<evidence type="ECO:0000256" key="4">
    <source>
        <dbReference type="ARBA" id="ARBA00022630"/>
    </source>
</evidence>
<dbReference type="SUPFAM" id="SSF52218">
    <property type="entry name" value="Flavoproteins"/>
    <property type="match status" value="1"/>
</dbReference>
<dbReference type="FunFam" id="1.20.990.10:FF:000003">
    <property type="entry name" value="NADPH--cytochrome P450 reductase"/>
    <property type="match status" value="1"/>
</dbReference>
<dbReference type="GO" id="GO:0005789">
    <property type="term" value="C:endoplasmic reticulum membrane"/>
    <property type="evidence" value="ECO:0007669"/>
    <property type="project" value="UniProtKB-SubCell"/>
</dbReference>
<protein>
    <recommendedName>
        <fullName evidence="15">NADPH--cytochrome P450 reductase</fullName>
        <shortName evidence="15">CPR</shortName>
        <shortName evidence="15">P450R</shortName>
        <ecNumber evidence="15">1.6.2.4</ecNumber>
    </recommendedName>
</protein>
<dbReference type="InterPro" id="IPR001433">
    <property type="entry name" value="OxRdtase_FAD/NAD-bd"/>
</dbReference>
<evidence type="ECO:0000259" key="19">
    <source>
        <dbReference type="PROSITE" id="PS50902"/>
    </source>
</evidence>
<dbReference type="Gene3D" id="3.40.50.80">
    <property type="entry name" value="Nucleotide-binding domain of ferredoxin-NADP reductase (FNR) module"/>
    <property type="match status" value="1"/>
</dbReference>
<evidence type="ECO:0000256" key="8">
    <source>
        <dbReference type="ARBA" id="ARBA00022827"/>
    </source>
</evidence>
<reference evidence="21" key="1">
    <citation type="submission" date="2023-05" db="EMBL/GenBank/DDBJ databases">
        <title>Nepenthes gracilis genome sequencing.</title>
        <authorList>
            <person name="Fukushima K."/>
        </authorList>
    </citation>
    <scope>NUCLEOTIDE SEQUENCE</scope>
    <source>
        <strain evidence="21">SING2019-196</strain>
    </source>
</reference>
<dbReference type="GO" id="GO:0050661">
    <property type="term" value="F:NADP binding"/>
    <property type="evidence" value="ECO:0007669"/>
    <property type="project" value="UniProtKB-UniRule"/>
</dbReference>
<dbReference type="HAMAP" id="MF_03212">
    <property type="entry name" value="NCPR"/>
    <property type="match status" value="1"/>
</dbReference>
<dbReference type="SUPFAM" id="SSF63380">
    <property type="entry name" value="Riboflavin synthase domain-like"/>
    <property type="match status" value="1"/>
</dbReference>
<dbReference type="InterPro" id="IPR005467">
    <property type="entry name" value="His_kinase_dom"/>
</dbReference>
<dbReference type="CDD" id="cd00082">
    <property type="entry name" value="HisKA"/>
    <property type="match status" value="1"/>
</dbReference>
<feature type="transmembrane region" description="Helical" evidence="15">
    <location>
        <begin position="1359"/>
        <end position="1379"/>
    </location>
</feature>
<keyword evidence="4 15" id="KW-0285">Flavoprotein</keyword>
<feature type="transmembrane region" description="Helical" evidence="15">
    <location>
        <begin position="797"/>
        <end position="820"/>
    </location>
</feature>
<dbReference type="InterPro" id="IPR057483">
    <property type="entry name" value="MSL2/3_TM_dom"/>
</dbReference>
<name>A0AAD3T3T7_NEPGR</name>
<keyword evidence="12" id="KW-0813">Transport</keyword>
<dbReference type="Proteomes" id="UP001279734">
    <property type="component" value="Unassembled WGS sequence"/>
</dbReference>
<dbReference type="Pfam" id="PF00924">
    <property type="entry name" value="MS_channel_2nd"/>
    <property type="match status" value="1"/>
</dbReference>
<evidence type="ECO:0000256" key="13">
    <source>
        <dbReference type="ARBA" id="ARBA00023136"/>
    </source>
</evidence>
<dbReference type="InterPro" id="IPR039261">
    <property type="entry name" value="FNR_nucleotide-bd"/>
</dbReference>
<evidence type="ECO:0000256" key="14">
    <source>
        <dbReference type="ARBA" id="ARBA00023303"/>
    </source>
</evidence>
<comment type="subcellular location">
    <subcellularLocation>
        <location evidence="1 15">Endoplasmic reticulum membrane</location>
        <topology evidence="1 15">Single-pass membrane protein</topology>
        <orientation evidence="1 15">Cytoplasmic side</orientation>
    </subcellularLocation>
    <subcellularLocation>
        <location evidence="2">Membrane</location>
        <topology evidence="2">Multi-pass membrane protein</topology>
    </subcellularLocation>
</comment>
<accession>A0AAD3T3T7</accession>
<feature type="domain" description="Histidine kinase" evidence="17">
    <location>
        <begin position="857"/>
        <end position="992"/>
    </location>
</feature>
<dbReference type="CDD" id="cd06204">
    <property type="entry name" value="CYPOR"/>
    <property type="match status" value="1"/>
</dbReference>
<evidence type="ECO:0000256" key="3">
    <source>
        <dbReference type="ARBA" id="ARBA00008017"/>
    </source>
</evidence>
<keyword evidence="11 15" id="KW-0560">Oxidoreductase</keyword>
<dbReference type="PROSITE" id="PS50843">
    <property type="entry name" value="EXPANSIN_CBD"/>
    <property type="match status" value="1"/>
</dbReference>
<dbReference type="PROSITE" id="PS50109">
    <property type="entry name" value="HIS_KIN"/>
    <property type="match status" value="1"/>
</dbReference>
<dbReference type="Gene3D" id="1.20.990.10">
    <property type="entry name" value="NADPH-cytochrome p450 Reductase, Chain A, domain 3"/>
    <property type="match status" value="1"/>
</dbReference>
<dbReference type="InterPro" id="IPR001094">
    <property type="entry name" value="Flavdoxin-like"/>
</dbReference>
<dbReference type="GO" id="GO:0010181">
    <property type="term" value="F:FMN binding"/>
    <property type="evidence" value="ECO:0007669"/>
    <property type="project" value="UniProtKB-UniRule"/>
</dbReference>
<feature type="domain" description="Expansin-like CBD" evidence="18">
    <location>
        <begin position="1108"/>
        <end position="1201"/>
    </location>
</feature>
<evidence type="ECO:0000259" key="20">
    <source>
        <dbReference type="PROSITE" id="PS51384"/>
    </source>
</evidence>
<feature type="domain" description="Flavodoxin-like" evidence="19">
    <location>
        <begin position="84"/>
        <end position="234"/>
    </location>
</feature>
<dbReference type="InterPro" id="IPR036097">
    <property type="entry name" value="HisK_dim/P_sf"/>
</dbReference>
<evidence type="ECO:0000256" key="15">
    <source>
        <dbReference type="HAMAP-Rule" id="MF_03212"/>
    </source>
</evidence>
<dbReference type="InterPro" id="IPR007117">
    <property type="entry name" value="Expansin_CBD"/>
</dbReference>
<dbReference type="InterPro" id="IPR001709">
    <property type="entry name" value="Flavoprot_Pyr_Nucl_cyt_Rdtase"/>
</dbReference>
<dbReference type="GO" id="GO:0000155">
    <property type="term" value="F:phosphorelay sensor kinase activity"/>
    <property type="evidence" value="ECO:0007669"/>
    <property type="project" value="InterPro"/>
</dbReference>
<feature type="binding site" evidence="15">
    <location>
        <position position="551"/>
    </location>
    <ligand>
        <name>NADP(+)</name>
        <dbReference type="ChEBI" id="CHEBI:58349"/>
    </ligand>
</feature>
<keyword evidence="8 15" id="KW-0274">FAD</keyword>
<feature type="binding site" evidence="15">
    <location>
        <begin position="470"/>
        <end position="473"/>
    </location>
    <ligand>
        <name>FAD</name>
        <dbReference type="ChEBI" id="CHEBI:57692"/>
    </ligand>
</feature>
<feature type="binding site" evidence="15">
    <location>
        <begin position="488"/>
        <end position="490"/>
    </location>
    <ligand>
        <name>FAD</name>
        <dbReference type="ChEBI" id="CHEBI:57692"/>
    </ligand>
</feature>
<evidence type="ECO:0000256" key="1">
    <source>
        <dbReference type="ARBA" id="ARBA00004131"/>
    </source>
</evidence>
<dbReference type="GO" id="GO:0003958">
    <property type="term" value="F:NADPH-hemoprotein reductase activity"/>
    <property type="evidence" value="ECO:0007669"/>
    <property type="project" value="UniProtKB-UniRule"/>
</dbReference>
<dbReference type="SUPFAM" id="SSF47384">
    <property type="entry name" value="Homodimeric domain of signal transducing histidine kinase"/>
    <property type="match status" value="1"/>
</dbReference>
<dbReference type="FunFam" id="3.40.50.360:FF:000023">
    <property type="entry name" value="NADPH--cytochrome P450 reductase"/>
    <property type="match status" value="1"/>
</dbReference>
<evidence type="ECO:0000313" key="21">
    <source>
        <dbReference type="EMBL" id="GMH21617.1"/>
    </source>
</evidence>
<feature type="compositionally biased region" description="Basic and acidic residues" evidence="16">
    <location>
        <begin position="1752"/>
        <end position="1782"/>
    </location>
</feature>
<keyword evidence="12" id="KW-0406">Ion transport</keyword>
<comment type="function">
    <text evidence="15">This enzyme is required for electron transfer from NADP to cytochrome P450 in microsomes. It can also provide electron transfer to heme oxygenase and cytochrome B5.</text>
</comment>
<dbReference type="Gene3D" id="3.40.50.360">
    <property type="match status" value="1"/>
</dbReference>
<dbReference type="Pfam" id="PF00512">
    <property type="entry name" value="HisKA"/>
    <property type="match status" value="1"/>
</dbReference>
<evidence type="ECO:0000256" key="9">
    <source>
        <dbReference type="ARBA" id="ARBA00022857"/>
    </source>
</evidence>
<dbReference type="SUPFAM" id="SSF52343">
    <property type="entry name" value="Ferredoxin reductase-like, C-terminal NADP-linked domain"/>
    <property type="match status" value="1"/>
</dbReference>
<keyword evidence="6 15" id="KW-0812">Transmembrane</keyword>
<dbReference type="SUPFAM" id="SSF49590">
    <property type="entry name" value="PHL pollen allergen"/>
    <property type="match status" value="1"/>
</dbReference>
<feature type="transmembrane region" description="Helical" evidence="15">
    <location>
        <begin position="1444"/>
        <end position="1465"/>
    </location>
</feature>
<feature type="binding site" evidence="15">
    <location>
        <begin position="618"/>
        <end position="622"/>
    </location>
    <ligand>
        <name>NADP(+)</name>
        <dbReference type="ChEBI" id="CHEBI:58349"/>
    </ligand>
</feature>
<evidence type="ECO:0000259" key="17">
    <source>
        <dbReference type="PROSITE" id="PS50109"/>
    </source>
</evidence>
<evidence type="ECO:0000256" key="12">
    <source>
        <dbReference type="ARBA" id="ARBA00023065"/>
    </source>
</evidence>
<dbReference type="EMBL" id="BSYO01000023">
    <property type="protein sequence ID" value="GMH21617.1"/>
    <property type="molecule type" value="Genomic_DNA"/>
</dbReference>
<dbReference type="Gene3D" id="1.10.287.130">
    <property type="match status" value="1"/>
</dbReference>
<dbReference type="Pfam" id="PF25237">
    <property type="entry name" value="MSL2_3"/>
    <property type="match status" value="1"/>
</dbReference>
<dbReference type="Gene3D" id="3.30.450.350">
    <property type="entry name" value="CHASE domain"/>
    <property type="match status" value="1"/>
</dbReference>
<dbReference type="Gene3D" id="2.60.40.760">
    <property type="entry name" value="Expansin, cellulose-binding-like domain"/>
    <property type="match status" value="1"/>
</dbReference>
<evidence type="ECO:0000256" key="2">
    <source>
        <dbReference type="ARBA" id="ARBA00004141"/>
    </source>
</evidence>
<comment type="similarity">
    <text evidence="15">In the C-terminal section; belongs to the flavoprotein pyridine nucleotide cytochrome reductase family.</text>
</comment>
<dbReference type="InterPro" id="IPR023208">
    <property type="entry name" value="P450R"/>
</dbReference>
<organism evidence="21 22">
    <name type="scientific">Nepenthes gracilis</name>
    <name type="common">Slender pitcher plant</name>
    <dbReference type="NCBI Taxonomy" id="150966"/>
    <lineage>
        <taxon>Eukaryota</taxon>
        <taxon>Viridiplantae</taxon>
        <taxon>Streptophyta</taxon>
        <taxon>Embryophyta</taxon>
        <taxon>Tracheophyta</taxon>
        <taxon>Spermatophyta</taxon>
        <taxon>Magnoliopsida</taxon>
        <taxon>eudicotyledons</taxon>
        <taxon>Gunneridae</taxon>
        <taxon>Pentapetalae</taxon>
        <taxon>Caryophyllales</taxon>
        <taxon>Nepenthaceae</taxon>
        <taxon>Nepenthes</taxon>
    </lineage>
</organism>
<feature type="binding site" evidence="15">
    <location>
        <begin position="612"/>
        <end position="613"/>
    </location>
    <ligand>
        <name>NADP(+)</name>
        <dbReference type="ChEBI" id="CHEBI:58349"/>
    </ligand>
</feature>
<dbReference type="FunFam" id="1.10.287.130:FF:000015">
    <property type="entry name" value="Histidine kinase 4"/>
    <property type="match status" value="1"/>
</dbReference>
<feature type="domain" description="FAD-binding FR-type" evidence="20">
    <location>
        <begin position="290"/>
        <end position="537"/>
    </location>
</feature>
<keyword evidence="10 15" id="KW-1133">Transmembrane helix</keyword>
<evidence type="ECO:0000259" key="18">
    <source>
        <dbReference type="PROSITE" id="PS50843"/>
    </source>
</evidence>
<dbReference type="InterPro" id="IPR042240">
    <property type="entry name" value="CHASE_sf"/>
</dbReference>
<dbReference type="PANTHER" id="PTHR43634">
    <property type="entry name" value="OW CONDUCTANCE MECHANOSENSITIVE CHANNEL"/>
    <property type="match status" value="1"/>
</dbReference>
<dbReference type="SMART" id="SM00388">
    <property type="entry name" value="HisKA"/>
    <property type="match status" value="1"/>
</dbReference>
<feature type="binding site" evidence="15">
    <location>
        <begin position="183"/>
        <end position="192"/>
    </location>
    <ligand>
        <name>FMN</name>
        <dbReference type="ChEBI" id="CHEBI:58210"/>
    </ligand>
</feature>
<dbReference type="SUPFAM" id="SSF50182">
    <property type="entry name" value="Sm-like ribonucleoproteins"/>
    <property type="match status" value="1"/>
</dbReference>
<dbReference type="InterPro" id="IPR003661">
    <property type="entry name" value="HisK_dim/P_dom"/>
</dbReference>
<comment type="caution">
    <text evidence="15">Lacks conserved residue(s) required for the propagation of feature annotation.</text>
</comment>
<dbReference type="Gene3D" id="2.40.30.10">
    <property type="entry name" value="Translation factors"/>
    <property type="match status" value="1"/>
</dbReference>
<feature type="transmembrane region" description="Helical" evidence="15">
    <location>
        <begin position="28"/>
        <end position="46"/>
    </location>
</feature>
<dbReference type="InterPro" id="IPR023173">
    <property type="entry name" value="NADPH_Cyt_P450_Rdtase_alpha"/>
</dbReference>
<comment type="cofactor">
    <cofactor evidence="15">
        <name>FAD</name>
        <dbReference type="ChEBI" id="CHEBI:57692"/>
    </cofactor>
    <text evidence="15">Binds 1 FAD per monomer.</text>
</comment>
<dbReference type="InterPro" id="IPR017927">
    <property type="entry name" value="FAD-bd_FR_type"/>
</dbReference>
<dbReference type="PRINTS" id="PR00371">
    <property type="entry name" value="FPNCR"/>
</dbReference>
<comment type="similarity">
    <text evidence="3">Belongs to the MscS (TC 1.A.23) family.</text>
</comment>
<evidence type="ECO:0000256" key="11">
    <source>
        <dbReference type="ARBA" id="ARBA00023002"/>
    </source>
</evidence>
<dbReference type="InterPro" id="IPR045042">
    <property type="entry name" value="YnaI-like"/>
</dbReference>
<feature type="binding site" evidence="15">
    <location>
        <position position="654"/>
    </location>
    <ligand>
        <name>NADP(+)</name>
        <dbReference type="ChEBI" id="CHEBI:58349"/>
    </ligand>
</feature>
<dbReference type="Gene3D" id="2.30.30.60">
    <property type="match status" value="1"/>
</dbReference>
<keyword evidence="9 15" id="KW-0521">NADP</keyword>
<comment type="similarity">
    <text evidence="15">Belongs to the NADPH--cytochrome P450 reductase family.</text>
</comment>
<dbReference type="Pfam" id="PF00258">
    <property type="entry name" value="Flavodoxin_1"/>
    <property type="match status" value="1"/>
</dbReference>
<dbReference type="Gene3D" id="3.30.565.10">
    <property type="entry name" value="Histidine kinase-like ATPase, C-terminal domain"/>
    <property type="match status" value="1"/>
</dbReference>
<evidence type="ECO:0000256" key="6">
    <source>
        <dbReference type="ARBA" id="ARBA00022692"/>
    </source>
</evidence>
<proteinExistence type="inferred from homology"/>
<dbReference type="InterPro" id="IPR036749">
    <property type="entry name" value="Expansin_CBD_sf"/>
</dbReference>
<feature type="binding site" evidence="15">
    <location>
        <begin position="145"/>
        <end position="148"/>
    </location>
    <ligand>
        <name>FMN</name>
        <dbReference type="ChEBI" id="CHEBI:58210"/>
    </ligand>
</feature>
<evidence type="ECO:0000313" key="22">
    <source>
        <dbReference type="Proteomes" id="UP001279734"/>
    </source>
</evidence>
<dbReference type="Gene3D" id="1.10.287.1260">
    <property type="match status" value="1"/>
</dbReference>
<feature type="binding site" evidence="15">
    <location>
        <position position="310"/>
    </location>
    <ligand>
        <name>NADP(+)</name>
        <dbReference type="ChEBI" id="CHEBI:58349"/>
    </ligand>
</feature>
<dbReference type="SUPFAM" id="SSF55874">
    <property type="entry name" value="ATPase domain of HSP90 chaperone/DNA topoisomerase II/histidine kinase"/>
    <property type="match status" value="1"/>
</dbReference>
<keyword evidence="14" id="KW-0407">Ion channel</keyword>
<dbReference type="Pfam" id="PF24956">
    <property type="entry name" value="Msl2-3_C"/>
    <property type="match status" value="1"/>
</dbReference>
<feature type="binding site" evidence="15">
    <location>
        <begin position="90"/>
        <end position="95"/>
    </location>
    <ligand>
        <name>FMN</name>
        <dbReference type="ChEBI" id="CHEBI:58210"/>
    </ligand>
</feature>
<dbReference type="InterPro" id="IPR010920">
    <property type="entry name" value="LSM_dom_sf"/>
</dbReference>
<feature type="transmembrane region" description="Helical" evidence="15">
    <location>
        <begin position="1317"/>
        <end position="1339"/>
    </location>
</feature>
<dbReference type="Pfam" id="PF00175">
    <property type="entry name" value="NAD_binding_1"/>
    <property type="match status" value="1"/>
</dbReference>
<dbReference type="InterPro" id="IPR008254">
    <property type="entry name" value="Flavodoxin/NO_synth"/>
</dbReference>
<dbReference type="InterPro" id="IPR023408">
    <property type="entry name" value="MscS_beta-dom_sf"/>
</dbReference>
<gene>
    <name evidence="21" type="ORF">Nepgr_023459</name>
</gene>
<feature type="binding site" evidence="15">
    <location>
        <begin position="504"/>
        <end position="507"/>
    </location>
    <ligand>
        <name>FAD</name>
        <dbReference type="ChEBI" id="CHEBI:57692"/>
    </ligand>
</feature>
<feature type="binding site" evidence="15">
    <location>
        <position position="218"/>
    </location>
    <ligand>
        <name>FMN</name>
        <dbReference type="ChEBI" id="CHEBI:58210"/>
    </ligand>
</feature>
<keyword evidence="5 15" id="KW-0288">FMN</keyword>
<dbReference type="GO" id="GO:0034220">
    <property type="term" value="P:monoatomic ion transmembrane transport"/>
    <property type="evidence" value="ECO:0007669"/>
    <property type="project" value="UniProtKB-KW"/>
</dbReference>
<feature type="compositionally biased region" description="Low complexity" evidence="16">
    <location>
        <begin position="1734"/>
        <end position="1751"/>
    </location>
</feature>
<dbReference type="FunFam" id="3.40.50.80:FF:000001">
    <property type="entry name" value="NADPH--cytochrome P450 reductase 1"/>
    <property type="match status" value="1"/>
</dbReference>
<comment type="cofactor">
    <cofactor evidence="15">
        <name>FMN</name>
        <dbReference type="ChEBI" id="CHEBI:58210"/>
    </cofactor>
    <text evidence="15">Binds 1 FMN per monomer.</text>
</comment>
<comment type="catalytic activity">
    <reaction evidence="15">
        <text>2 oxidized [cytochrome P450] + NADPH = 2 reduced [cytochrome P450] + NADP(+) + H(+)</text>
        <dbReference type="Rhea" id="RHEA:24040"/>
        <dbReference type="Rhea" id="RHEA-COMP:14627"/>
        <dbReference type="Rhea" id="RHEA-COMP:14628"/>
        <dbReference type="ChEBI" id="CHEBI:15378"/>
        <dbReference type="ChEBI" id="CHEBI:55376"/>
        <dbReference type="ChEBI" id="CHEBI:57783"/>
        <dbReference type="ChEBI" id="CHEBI:58349"/>
        <dbReference type="ChEBI" id="CHEBI:60344"/>
        <dbReference type="EC" id="1.6.2.4"/>
    </reaction>
</comment>
<keyword evidence="13 15" id="KW-0472">Membrane</keyword>
<dbReference type="InterPro" id="IPR036890">
    <property type="entry name" value="HATPase_C_sf"/>
</dbReference>